<dbReference type="PANTHER" id="PTHR43794:SF5">
    <property type="entry name" value="CHLOROHYDROLASE FAMILY PROTEIN"/>
    <property type="match status" value="1"/>
</dbReference>
<dbReference type="InterPro" id="IPR006680">
    <property type="entry name" value="Amidohydro-rel"/>
</dbReference>
<feature type="domain" description="Amidohydrolase-related" evidence="1">
    <location>
        <begin position="50"/>
        <end position="380"/>
    </location>
</feature>
<evidence type="ECO:0000259" key="1">
    <source>
        <dbReference type="Pfam" id="PF01979"/>
    </source>
</evidence>
<dbReference type="InterPro" id="IPR050287">
    <property type="entry name" value="MTA/SAH_deaminase"/>
</dbReference>
<keyword evidence="3" id="KW-1185">Reference proteome</keyword>
<dbReference type="GO" id="GO:0016810">
    <property type="term" value="F:hydrolase activity, acting on carbon-nitrogen (but not peptide) bonds"/>
    <property type="evidence" value="ECO:0007669"/>
    <property type="project" value="InterPro"/>
</dbReference>
<dbReference type="Proteomes" id="UP000825933">
    <property type="component" value="Unassembled WGS sequence"/>
</dbReference>
<dbReference type="NCBIfam" id="NF005552">
    <property type="entry name" value="PRK07213.1"/>
    <property type="match status" value="1"/>
</dbReference>
<dbReference type="InterPro" id="IPR032466">
    <property type="entry name" value="Metal_Hydrolase"/>
</dbReference>
<dbReference type="Pfam" id="PF01979">
    <property type="entry name" value="Amidohydro_1"/>
    <property type="match status" value="1"/>
</dbReference>
<evidence type="ECO:0000313" key="3">
    <source>
        <dbReference type="Proteomes" id="UP000825933"/>
    </source>
</evidence>
<proteinExistence type="predicted"/>
<accession>A0A8T5UXY8</accession>
<reference evidence="3" key="1">
    <citation type="journal article" date="2022" name="Microbiol. Resour. Announc.">
        <title>Draft Genome Sequence of a Methanogenic Archaeon from West Spitsbergen Permafrost.</title>
        <authorList>
            <person name="Trubitsyn V."/>
            <person name="Rivkina E."/>
            <person name="Shcherbakova V."/>
        </authorList>
    </citation>
    <scope>NUCLEOTIDE SEQUENCE [LARGE SCALE GENOMIC DNA]</scope>
    <source>
        <strain evidence="3">VT</strain>
    </source>
</reference>
<organism evidence="2 3">
    <name type="scientific">Methanobacterium spitsbergense</name>
    <dbReference type="NCBI Taxonomy" id="2874285"/>
    <lineage>
        <taxon>Archaea</taxon>
        <taxon>Methanobacteriati</taxon>
        <taxon>Methanobacteriota</taxon>
        <taxon>Methanomada group</taxon>
        <taxon>Methanobacteria</taxon>
        <taxon>Methanobacteriales</taxon>
        <taxon>Methanobacteriaceae</taxon>
        <taxon>Methanobacterium</taxon>
    </lineage>
</organism>
<dbReference type="Gene3D" id="3.20.20.140">
    <property type="entry name" value="Metal-dependent hydrolases"/>
    <property type="match status" value="1"/>
</dbReference>
<comment type="caution">
    <text evidence="2">The sequence shown here is derived from an EMBL/GenBank/DDBJ whole genome shotgun (WGS) entry which is preliminary data.</text>
</comment>
<gene>
    <name evidence="2" type="ORF">K8N75_05935</name>
</gene>
<protein>
    <submittedName>
        <fullName evidence="2">Amidohydrolase family protein</fullName>
    </submittedName>
</protein>
<dbReference type="SUPFAM" id="SSF51556">
    <property type="entry name" value="Metallo-dependent hydrolases"/>
    <property type="match status" value="1"/>
</dbReference>
<dbReference type="PANTHER" id="PTHR43794">
    <property type="entry name" value="AMINOHYDROLASE SSNA-RELATED"/>
    <property type="match status" value="1"/>
</dbReference>
<evidence type="ECO:0000313" key="2">
    <source>
        <dbReference type="EMBL" id="MBZ2165579.1"/>
    </source>
</evidence>
<dbReference type="AlphaFoldDB" id="A0A8T5UXY8"/>
<name>A0A8T5UXY8_9EURY</name>
<dbReference type="EMBL" id="JAIOUQ010000007">
    <property type="protein sequence ID" value="MBZ2165579.1"/>
    <property type="molecule type" value="Genomic_DNA"/>
</dbReference>
<dbReference type="Gene3D" id="2.30.40.10">
    <property type="entry name" value="Urease, subunit C, domain 1"/>
    <property type="match status" value="1"/>
</dbReference>
<dbReference type="InterPro" id="IPR011059">
    <property type="entry name" value="Metal-dep_hydrolase_composite"/>
</dbReference>
<dbReference type="RefSeq" id="WP_223791188.1">
    <property type="nucleotide sequence ID" value="NZ_JAIOUQ010000007.1"/>
</dbReference>
<dbReference type="SUPFAM" id="SSF51338">
    <property type="entry name" value="Composite domain of metallo-dependent hydrolases"/>
    <property type="match status" value="1"/>
</dbReference>
<sequence length="383" mass="41955">MITIKNAHVLYGENMDVRKSNIIIEDNEIVEVSEKLLKGRIIDGKGCVAAPSLINSHVHMGDSVAKDVGDGYPIDQIVKPPNGIKHRILAETSSQNIIDAMQSTIDLMFQTGTTTFVDFREGGFKGIDLLRKAAEGIPIRKIVLGRHESFYNSNNSSQLERTVEMILKSCDGIGLSGFGEIDDEVASTITEICRKESKLSSIHVAEYEELQMNSLELTGETEVERALKAGFDLLVHVTSPLNDDLKLISETGTPIVSCPRSNGSLGVGIPPLKEMLDLGISVSLGTDNLMFNSPNMFTEMEFALKITRAYYREYIPPVEVFKMATINPARALGLNIGTIEEGKLADIMLVSGLSGDPILSLINRTETQNINALIKEGNIVFER</sequence>